<proteinExistence type="predicted"/>
<dbReference type="OrthoDB" id="125614at2759"/>
<dbReference type="KEGG" id="mpp:MICPUCDRAFT_63884"/>
<dbReference type="eggNOG" id="ENOG502QSRN">
    <property type="taxonomic scope" value="Eukaryota"/>
</dbReference>
<protein>
    <submittedName>
        <fullName evidence="4">Predicted protein</fullName>
    </submittedName>
</protein>
<dbReference type="Proteomes" id="UP000001876">
    <property type="component" value="Unassembled WGS sequence"/>
</dbReference>
<gene>
    <name evidence="4" type="ORF">MICPUCDRAFT_63884</name>
</gene>
<keyword evidence="5" id="KW-1185">Reference proteome</keyword>
<name>C1N666_MICPC</name>
<dbReference type="GeneID" id="9688722"/>
<feature type="coiled-coil region" evidence="1">
    <location>
        <begin position="438"/>
        <end position="465"/>
    </location>
</feature>
<organism evidence="5">
    <name type="scientific">Micromonas pusilla (strain CCMP1545)</name>
    <name type="common">Picoplanktonic green alga</name>
    <dbReference type="NCBI Taxonomy" id="564608"/>
    <lineage>
        <taxon>Eukaryota</taxon>
        <taxon>Viridiplantae</taxon>
        <taxon>Chlorophyta</taxon>
        <taxon>Mamiellophyceae</taxon>
        <taxon>Mamiellales</taxon>
        <taxon>Mamiellaceae</taxon>
        <taxon>Micromonas</taxon>
    </lineage>
</organism>
<dbReference type="EMBL" id="GG663748">
    <property type="protein sequence ID" value="EEH52618.1"/>
    <property type="molecule type" value="Genomic_DNA"/>
</dbReference>
<evidence type="ECO:0000259" key="3">
    <source>
        <dbReference type="PROSITE" id="PS51688"/>
    </source>
</evidence>
<feature type="domain" description="Peptidase S74" evidence="3">
    <location>
        <begin position="354"/>
        <end position="452"/>
    </location>
</feature>
<evidence type="ECO:0000313" key="5">
    <source>
        <dbReference type="Proteomes" id="UP000001876"/>
    </source>
</evidence>
<dbReference type="Pfam" id="PF13884">
    <property type="entry name" value="Peptidase_S74"/>
    <property type="match status" value="1"/>
</dbReference>
<dbReference type="InterPro" id="IPR036388">
    <property type="entry name" value="WH-like_DNA-bd_sf"/>
</dbReference>
<keyword evidence="1" id="KW-0175">Coiled coil</keyword>
<dbReference type="Gene3D" id="1.10.10.10">
    <property type="entry name" value="Winged helix-like DNA-binding domain superfamily/Winged helix DNA-binding domain"/>
    <property type="match status" value="1"/>
</dbReference>
<accession>C1N666</accession>
<feature type="signal peptide" evidence="2">
    <location>
        <begin position="1"/>
        <end position="37"/>
    </location>
</feature>
<dbReference type="InterPro" id="IPR030392">
    <property type="entry name" value="S74_ICA"/>
</dbReference>
<dbReference type="PROSITE" id="PS51688">
    <property type="entry name" value="ICA"/>
    <property type="match status" value="1"/>
</dbReference>
<dbReference type="RefSeq" id="XP_003063482.1">
    <property type="nucleotide sequence ID" value="XM_003063436.1"/>
</dbReference>
<feature type="chain" id="PRO_5005667272" evidence="2">
    <location>
        <begin position="38"/>
        <end position="470"/>
    </location>
</feature>
<reference evidence="4 5" key="1">
    <citation type="journal article" date="2009" name="Science">
        <title>Green evolution and dynamic adaptations revealed by genomes of the marine picoeukaryotes Micromonas.</title>
        <authorList>
            <person name="Worden A.Z."/>
            <person name="Lee J.H."/>
            <person name="Mock T."/>
            <person name="Rouze P."/>
            <person name="Simmons M.P."/>
            <person name="Aerts A.L."/>
            <person name="Allen A.E."/>
            <person name="Cuvelier M.L."/>
            <person name="Derelle E."/>
            <person name="Everett M.V."/>
            <person name="Foulon E."/>
            <person name="Grimwood J."/>
            <person name="Gundlach H."/>
            <person name="Henrissat B."/>
            <person name="Napoli C."/>
            <person name="McDonald S.M."/>
            <person name="Parker M.S."/>
            <person name="Rombauts S."/>
            <person name="Salamov A."/>
            <person name="Von Dassow P."/>
            <person name="Badger J.H."/>
            <person name="Coutinho P.M."/>
            <person name="Demir E."/>
            <person name="Dubchak I."/>
            <person name="Gentemann C."/>
            <person name="Eikrem W."/>
            <person name="Gready J.E."/>
            <person name="John U."/>
            <person name="Lanier W."/>
            <person name="Lindquist E.A."/>
            <person name="Lucas S."/>
            <person name="Mayer K.F."/>
            <person name="Moreau H."/>
            <person name="Not F."/>
            <person name="Otillar R."/>
            <person name="Panaud O."/>
            <person name="Pangilinan J."/>
            <person name="Paulsen I."/>
            <person name="Piegu B."/>
            <person name="Poliakov A."/>
            <person name="Robbens S."/>
            <person name="Schmutz J."/>
            <person name="Toulza E."/>
            <person name="Wyss T."/>
            <person name="Zelensky A."/>
            <person name="Zhou K."/>
            <person name="Armbrust E.V."/>
            <person name="Bhattacharya D."/>
            <person name="Goodenough U.W."/>
            <person name="Van de Peer Y."/>
            <person name="Grigoriev I.V."/>
        </authorList>
    </citation>
    <scope>NUCLEOTIDE SEQUENCE [LARGE SCALE GENOMIC DNA]</scope>
    <source>
        <strain evidence="4 5">CCMP1545</strain>
    </source>
</reference>
<evidence type="ECO:0000256" key="1">
    <source>
        <dbReference type="SAM" id="Coils"/>
    </source>
</evidence>
<evidence type="ECO:0000256" key="2">
    <source>
        <dbReference type="SAM" id="SignalP"/>
    </source>
</evidence>
<evidence type="ECO:0000313" key="4">
    <source>
        <dbReference type="EMBL" id="EEH52618.1"/>
    </source>
</evidence>
<keyword evidence="2" id="KW-0732">Signal</keyword>
<sequence length="470" mass="47463">MPRAHDLSRPRGPRTPRAHHVLLFLALALASIRGARAAVLSGADTLTHTASSGNINLAVSSDKGVTVSVGGSTISTTSTSGVDVTGTLSSSAALSTQSTLAVQTTSTFTGQSTFKDNIVLEKAATTITHTAASPASLVISSTNGYVQVETVQFSAANIGVSGATNLVALASGGVTVTGTLVSGAATLASASVTGALSAGATTINGATGITGATTITGATVMKGDVTVKKSDGSATVLTVAGASGNTVVHGLLSVAGAHADTSKKLYVNGDVHATGSITAASSSQGATTITGATSAQGDFTVKASDGSEKFKITAASGNTVVQGLLSVAGAHADTSKKLYVNGDIYATGSTTSASDERFKRDVRALDETLDALREEDVRPVTFNFDAEAHPTKVFPEGPQIGFIAQELERVLPNLVHTGADGFKSVAYDRVSVYALAGVKELAAAVRALSETAREQREAIDALRRELDARR</sequence>
<dbReference type="AlphaFoldDB" id="C1N666"/>